<feature type="region of interest" description="Disordered" evidence="1">
    <location>
        <begin position="25"/>
        <end position="47"/>
    </location>
</feature>
<dbReference type="PANTHER" id="PTHR33074:SF129">
    <property type="entry name" value="DUF1618 DOMAIN-CONTAINING PROTEIN"/>
    <property type="match status" value="1"/>
</dbReference>
<sequence>METLTNPRAPSDPPAARPRWVMLDPNVNNKVDSDPSVADAKQGRPPSLRKSFTVSFILAPPPATSSYHCDWIVGGAPGHGYDSNDDLRRRIVPDRDRSNDLLVIAAHDDSVLIKMSVPERRGCFLRDYFLYETGGAARPPSLSLLPGCYISKQFEREKGPTPSDRPRSLDNWNTGVLRRGGGELQVAQLEVMYGDPPHDTAELCVVRPGAEWDLKRLPIVHQEAGELPQWPELDAAVPVGVRFMCWVDYVNGFFLCDMAEPGGDLPRQVPLPEQHGRNSDRRPYLPYCRNLAAAGCDAVRFVSVAPRCCCGGHSETSCERSRFAFNVTTWTLTLRTEGPMTWVKDGVLDCDELWQLPNYSSLPRVTPRYPIVSSDNPDTVCFVVSETYADKNVWLLEIDARSKTLLSAVLHNTSGYFSHSRVPAKLRW</sequence>
<dbReference type="OMA" id="CYISKQF"/>
<evidence type="ECO:0000313" key="3">
    <source>
        <dbReference type="EMBL" id="TKV99593.1"/>
    </source>
</evidence>
<gene>
    <name evidence="3" type="ORF">SEVIR_8G053900v2</name>
</gene>
<evidence type="ECO:0000259" key="2">
    <source>
        <dbReference type="Pfam" id="PF07762"/>
    </source>
</evidence>
<feature type="domain" description="DUF1618" evidence="2">
    <location>
        <begin position="246"/>
        <end position="381"/>
    </location>
</feature>
<dbReference type="Proteomes" id="UP000298652">
    <property type="component" value="Chromosome 8"/>
</dbReference>
<evidence type="ECO:0000313" key="4">
    <source>
        <dbReference type="Proteomes" id="UP000298652"/>
    </source>
</evidence>
<dbReference type="InterPro" id="IPR011676">
    <property type="entry name" value="DUF1618"/>
</dbReference>
<keyword evidence="4" id="KW-1185">Reference proteome</keyword>
<proteinExistence type="predicted"/>
<dbReference type="Gramene" id="TKV99593">
    <property type="protein sequence ID" value="TKV99593"/>
    <property type="gene ID" value="SEVIR_8G053900v2"/>
</dbReference>
<dbReference type="EMBL" id="CM016559">
    <property type="protein sequence ID" value="TKV99593.1"/>
    <property type="molecule type" value="Genomic_DNA"/>
</dbReference>
<evidence type="ECO:0000256" key="1">
    <source>
        <dbReference type="SAM" id="MobiDB-lite"/>
    </source>
</evidence>
<dbReference type="Pfam" id="PF07762">
    <property type="entry name" value="DUF1618"/>
    <property type="match status" value="1"/>
</dbReference>
<organism evidence="3 4">
    <name type="scientific">Setaria viridis</name>
    <name type="common">Green bristlegrass</name>
    <name type="synonym">Setaria italica subsp. viridis</name>
    <dbReference type="NCBI Taxonomy" id="4556"/>
    <lineage>
        <taxon>Eukaryota</taxon>
        <taxon>Viridiplantae</taxon>
        <taxon>Streptophyta</taxon>
        <taxon>Embryophyta</taxon>
        <taxon>Tracheophyta</taxon>
        <taxon>Spermatophyta</taxon>
        <taxon>Magnoliopsida</taxon>
        <taxon>Liliopsida</taxon>
        <taxon>Poales</taxon>
        <taxon>Poaceae</taxon>
        <taxon>PACMAD clade</taxon>
        <taxon>Panicoideae</taxon>
        <taxon>Panicodae</taxon>
        <taxon>Paniceae</taxon>
        <taxon>Cenchrinae</taxon>
        <taxon>Setaria</taxon>
    </lineage>
</organism>
<feature type="region of interest" description="Disordered" evidence="1">
    <location>
        <begin position="1"/>
        <end position="20"/>
    </location>
</feature>
<dbReference type="AlphaFoldDB" id="A0A4U6TEZ7"/>
<accession>A0A4U6TEZ7</accession>
<reference evidence="3" key="1">
    <citation type="submission" date="2019-03" db="EMBL/GenBank/DDBJ databases">
        <title>WGS assembly of Setaria viridis.</title>
        <authorList>
            <person name="Huang P."/>
            <person name="Jenkins J."/>
            <person name="Grimwood J."/>
            <person name="Barry K."/>
            <person name="Healey A."/>
            <person name="Mamidi S."/>
            <person name="Sreedasyam A."/>
            <person name="Shu S."/>
            <person name="Feldman M."/>
            <person name="Wu J."/>
            <person name="Yu Y."/>
            <person name="Chen C."/>
            <person name="Johnson J."/>
            <person name="Rokhsar D."/>
            <person name="Baxter I."/>
            <person name="Schmutz J."/>
            <person name="Brutnell T."/>
            <person name="Kellogg E."/>
        </authorList>
    </citation>
    <scope>NUCLEOTIDE SEQUENCE [LARGE SCALE GENOMIC DNA]</scope>
</reference>
<name>A0A4U6TEZ7_SETVI</name>
<protein>
    <recommendedName>
        <fullName evidence="2">DUF1618 domain-containing protein</fullName>
    </recommendedName>
</protein>
<dbReference type="PANTHER" id="PTHR33074">
    <property type="entry name" value="EXPRESSED PROTEIN-RELATED"/>
    <property type="match status" value="1"/>
</dbReference>